<accession>A0A7W8YBH7</accession>
<name>A0A7W8YBH7_9MICC</name>
<keyword evidence="3" id="KW-1185">Reference proteome</keyword>
<feature type="transmembrane region" description="Helical" evidence="1">
    <location>
        <begin position="76"/>
        <end position="100"/>
    </location>
</feature>
<dbReference type="Proteomes" id="UP000523863">
    <property type="component" value="Unassembled WGS sequence"/>
</dbReference>
<dbReference type="RefSeq" id="WP_183641935.1">
    <property type="nucleotide sequence ID" value="NZ_JACHBL010000001.1"/>
</dbReference>
<keyword evidence="1" id="KW-1133">Transmembrane helix</keyword>
<keyword evidence="1" id="KW-0812">Transmembrane</keyword>
<dbReference type="EMBL" id="JACHBL010000001">
    <property type="protein sequence ID" value="MBB5598366.1"/>
    <property type="molecule type" value="Genomic_DNA"/>
</dbReference>
<sequence length="139" mass="15167">MPATLPPNSKRPASTEELLANAARMRNTIMLVLAASLLTMLPLPWKFLTIPVGIAAIIAGIVALKKSLRIPGMGFVNFTIILALVGCLLFTASVTLQGIFFQPTMDYQRCIEESLTSRSLEQCSRDFNTSLVDQVLGRN</sequence>
<evidence type="ECO:0000256" key="1">
    <source>
        <dbReference type="SAM" id="Phobius"/>
    </source>
</evidence>
<comment type="caution">
    <text evidence="2">The sequence shown here is derived from an EMBL/GenBank/DDBJ whole genome shotgun (WGS) entry which is preliminary data.</text>
</comment>
<keyword evidence="1" id="KW-0472">Membrane</keyword>
<reference evidence="2 3" key="1">
    <citation type="submission" date="2020-08" db="EMBL/GenBank/DDBJ databases">
        <title>Sequencing the genomes of 1000 actinobacteria strains.</title>
        <authorList>
            <person name="Klenk H.-P."/>
        </authorList>
    </citation>
    <scope>NUCLEOTIDE SEQUENCE [LARGE SCALE GENOMIC DNA]</scope>
    <source>
        <strain evidence="2 3">DSM 23694</strain>
    </source>
</reference>
<proteinExistence type="predicted"/>
<protein>
    <submittedName>
        <fullName evidence="2">Low affinity Fe/Cu permease</fullName>
    </submittedName>
</protein>
<gene>
    <name evidence="2" type="ORF">BKA12_001446</name>
</gene>
<feature type="transmembrane region" description="Helical" evidence="1">
    <location>
        <begin position="45"/>
        <end position="64"/>
    </location>
</feature>
<evidence type="ECO:0000313" key="2">
    <source>
        <dbReference type="EMBL" id="MBB5598366.1"/>
    </source>
</evidence>
<organism evidence="2 3">
    <name type="scientific">Neomicrococcus lactis</name>
    <dbReference type="NCBI Taxonomy" id="732241"/>
    <lineage>
        <taxon>Bacteria</taxon>
        <taxon>Bacillati</taxon>
        <taxon>Actinomycetota</taxon>
        <taxon>Actinomycetes</taxon>
        <taxon>Micrococcales</taxon>
        <taxon>Micrococcaceae</taxon>
        <taxon>Neomicrococcus</taxon>
    </lineage>
</organism>
<evidence type="ECO:0000313" key="3">
    <source>
        <dbReference type="Proteomes" id="UP000523863"/>
    </source>
</evidence>
<dbReference type="AlphaFoldDB" id="A0A7W8YBH7"/>